<proteinExistence type="predicted"/>
<sequence>MSEQPIRAKLLAAPADVLKTLPAMGKLMINSKSCGATHERIGVVERVEVRDGWVHFSGPEHHSRIDLNAIASMIVDRSSIMQEKVYPRIDLLASDESVIGSVIGFDGAEPFDKALDSFGFATLEPKAKDQSTMEKQEVGEDDPGLTPFAAAQRNKAEIRIALELPAFKQEWSGEMPEVRPSRGFINVMKPDFHLHLKAGHVASWREIRKGDDLTFYALNEAGDETGLIVSGNKEAFQ</sequence>
<dbReference type="EMBL" id="NNRK01000035">
    <property type="protein sequence ID" value="OYR08111.1"/>
    <property type="molecule type" value="Genomic_DNA"/>
</dbReference>
<protein>
    <submittedName>
        <fullName evidence="1">Heme utilization ChuX/HutX family protein</fullName>
    </submittedName>
</protein>
<reference evidence="1 2" key="1">
    <citation type="submission" date="2017-07" db="EMBL/GenBank/DDBJ databases">
        <title>Phylogenetic study on the rhizospheric bacterium Ochrobactrum sp. A44.</title>
        <authorList>
            <person name="Krzyzanowska D.M."/>
            <person name="Ossowicki A."/>
            <person name="Rajewska M."/>
            <person name="Maciag T."/>
            <person name="Kaczynski Z."/>
            <person name="Czerwicka M."/>
            <person name="Jafra S."/>
        </authorList>
    </citation>
    <scope>NUCLEOTIDE SEQUENCE [LARGE SCALE GENOMIC DNA]</scope>
    <source>
        <strain evidence="1 2">PR17</strain>
    </source>
</reference>
<gene>
    <name evidence="1" type="ORF">CEV32_2823</name>
</gene>
<dbReference type="OrthoDB" id="316630at2"/>
<comment type="caution">
    <text evidence="1">The sequence shown here is derived from an EMBL/GenBank/DDBJ whole genome shotgun (WGS) entry which is preliminary data.</text>
</comment>
<organism evidence="1 2">
    <name type="scientific">Brucella rhizosphaerae</name>
    <dbReference type="NCBI Taxonomy" id="571254"/>
    <lineage>
        <taxon>Bacteria</taxon>
        <taxon>Pseudomonadati</taxon>
        <taxon>Pseudomonadota</taxon>
        <taxon>Alphaproteobacteria</taxon>
        <taxon>Hyphomicrobiales</taxon>
        <taxon>Brucellaceae</taxon>
        <taxon>Brucella/Ochrobactrum group</taxon>
        <taxon>Brucella</taxon>
    </lineage>
</organism>
<dbReference type="RefSeq" id="WP_094579323.1">
    <property type="nucleotide sequence ID" value="NZ_JBHEEL010000005.1"/>
</dbReference>
<name>A0A256F117_9HYPH</name>
<evidence type="ECO:0000313" key="2">
    <source>
        <dbReference type="Proteomes" id="UP000216345"/>
    </source>
</evidence>
<evidence type="ECO:0000313" key="1">
    <source>
        <dbReference type="EMBL" id="OYR08111.1"/>
    </source>
</evidence>
<accession>A0A256F117</accession>
<dbReference type="InterPro" id="IPR053733">
    <property type="entry name" value="Heme_Transport_Util_sf"/>
</dbReference>
<dbReference type="Proteomes" id="UP000216345">
    <property type="component" value="Unassembled WGS sequence"/>
</dbReference>
<keyword evidence="2" id="KW-1185">Reference proteome</keyword>
<dbReference type="AlphaFoldDB" id="A0A256F117"/>
<dbReference type="SUPFAM" id="SSF144064">
    <property type="entry name" value="Heme iron utilization protein-like"/>
    <property type="match status" value="2"/>
</dbReference>
<dbReference type="Gene3D" id="3.40.1570.10">
    <property type="entry name" value="HemS/ChuS/ChuX like domains"/>
    <property type="match status" value="1"/>
</dbReference>